<organism evidence="8 9">
    <name type="scientific">Micrococcus lylae</name>
    <dbReference type="NCBI Taxonomy" id="1273"/>
    <lineage>
        <taxon>Bacteria</taxon>
        <taxon>Bacillati</taxon>
        <taxon>Actinomycetota</taxon>
        <taxon>Actinomycetes</taxon>
        <taxon>Micrococcales</taxon>
        <taxon>Micrococcaceae</taxon>
        <taxon>Micrococcus</taxon>
    </lineage>
</organism>
<dbReference type="InterPro" id="IPR051313">
    <property type="entry name" value="Bact_iron-sidero_bind"/>
</dbReference>
<dbReference type="InterPro" id="IPR002491">
    <property type="entry name" value="ABC_transptr_periplasmic_BD"/>
</dbReference>
<accession>A0ABY2JZH0</accession>
<evidence type="ECO:0000256" key="3">
    <source>
        <dbReference type="ARBA" id="ARBA00022448"/>
    </source>
</evidence>
<proteinExistence type="inferred from homology"/>
<feature type="domain" description="Fe/B12 periplasmic-binding" evidence="7">
    <location>
        <begin position="136"/>
        <end position="416"/>
    </location>
</feature>
<feature type="region of interest" description="Disordered" evidence="6">
    <location>
        <begin position="1"/>
        <end position="71"/>
    </location>
</feature>
<keyword evidence="5" id="KW-0175">Coiled coil</keyword>
<keyword evidence="4" id="KW-0732">Signal</keyword>
<dbReference type="Pfam" id="PF01497">
    <property type="entry name" value="Peripla_BP_2"/>
    <property type="match status" value="1"/>
</dbReference>
<comment type="subcellular location">
    <subcellularLocation>
        <location evidence="1">Cell envelope</location>
    </subcellularLocation>
</comment>
<dbReference type="Proteomes" id="UP000297477">
    <property type="component" value="Unassembled WGS sequence"/>
</dbReference>
<evidence type="ECO:0000313" key="9">
    <source>
        <dbReference type="Proteomes" id="UP000297477"/>
    </source>
</evidence>
<keyword evidence="9" id="KW-1185">Reference proteome</keyword>
<protein>
    <submittedName>
        <fullName evidence="8">Iron-siderophore ABC transporter substrate-binding protein</fullName>
    </submittedName>
</protein>
<keyword evidence="3" id="KW-0813">Transport</keyword>
<evidence type="ECO:0000313" key="8">
    <source>
        <dbReference type="EMBL" id="TFH99238.1"/>
    </source>
</evidence>
<evidence type="ECO:0000256" key="5">
    <source>
        <dbReference type="SAM" id="Coils"/>
    </source>
</evidence>
<evidence type="ECO:0000259" key="7">
    <source>
        <dbReference type="PROSITE" id="PS50983"/>
    </source>
</evidence>
<dbReference type="Gene3D" id="3.40.50.1980">
    <property type="entry name" value="Nitrogenase molybdenum iron protein domain"/>
    <property type="match status" value="2"/>
</dbReference>
<dbReference type="SUPFAM" id="SSF53807">
    <property type="entry name" value="Helical backbone' metal receptor"/>
    <property type="match status" value="1"/>
</dbReference>
<reference evidence="8 9" key="1">
    <citation type="submission" date="2019-03" db="EMBL/GenBank/DDBJ databases">
        <title>Reclassification of Micrococcus aloeverae and Micrococcus yunnanensis as later heterotypic synonyms of Micrococcus luteus.</title>
        <authorList>
            <person name="Huang C.-H."/>
        </authorList>
    </citation>
    <scope>NUCLEOTIDE SEQUENCE [LARGE SCALE GENOMIC DNA]</scope>
    <source>
        <strain evidence="8 9">BCRC 12151</strain>
    </source>
</reference>
<sequence>MFRNRTRVPLAPSAGSRPAAAQSRPVSVVGTSRPYSQGAGRADAVSAPPPSPDDGAPPQRKALSVPSSSQLSRRTLLGAGGSSLALLLASCATGPAGGSDSSTTSASSSSGADAETFPVTIEHVYGSTEIPAAPQRVVTVSWVNQDVCVALGVVPVGMAAVEFGGNSNKSTDWFDAALEKIDGAERPTTWSEADGLDVQAIAAVKPDLILAVYSGITQEDYDRLSKIARTVAYPKDVPAFGTSWQQSTEIIGRALGRAEQARELVSDLEGQIAEAGAEHEALKGATFVYGTIDPAAADQISIYTDVDNRPKFLELLGMEQAEVVRKNSPKDQEFFFTWSPERADELESDVFVSWAASEDVRKDIESDPLLGKIPAVESGGLVLQVDEQQVLSVSAISPLSIPYALKEIVPPLAEAAAASKG</sequence>
<comment type="similarity">
    <text evidence="2">Belongs to the bacterial solute-binding protein 8 family.</text>
</comment>
<gene>
    <name evidence="8" type="ORF">E4A49_06210</name>
</gene>
<comment type="caution">
    <text evidence="8">The sequence shown here is derived from an EMBL/GenBank/DDBJ whole genome shotgun (WGS) entry which is preliminary data.</text>
</comment>
<name>A0ABY2JZH0_9MICC</name>
<evidence type="ECO:0000256" key="4">
    <source>
        <dbReference type="ARBA" id="ARBA00022729"/>
    </source>
</evidence>
<dbReference type="CDD" id="cd01146">
    <property type="entry name" value="FhuD"/>
    <property type="match status" value="1"/>
</dbReference>
<dbReference type="PANTHER" id="PTHR30532:SF24">
    <property type="entry name" value="FERRIC ENTEROBACTIN-BINDING PERIPLASMIC PROTEIN FEPB"/>
    <property type="match status" value="1"/>
</dbReference>
<feature type="coiled-coil region" evidence="5">
    <location>
        <begin position="258"/>
        <end position="285"/>
    </location>
</feature>
<evidence type="ECO:0000256" key="1">
    <source>
        <dbReference type="ARBA" id="ARBA00004196"/>
    </source>
</evidence>
<evidence type="ECO:0000256" key="2">
    <source>
        <dbReference type="ARBA" id="ARBA00008814"/>
    </source>
</evidence>
<dbReference type="PROSITE" id="PS50983">
    <property type="entry name" value="FE_B12_PBP"/>
    <property type="match status" value="1"/>
</dbReference>
<evidence type="ECO:0000256" key="6">
    <source>
        <dbReference type="SAM" id="MobiDB-lite"/>
    </source>
</evidence>
<dbReference type="PANTHER" id="PTHR30532">
    <property type="entry name" value="IRON III DICITRATE-BINDING PERIPLASMIC PROTEIN"/>
    <property type="match status" value="1"/>
</dbReference>
<dbReference type="EMBL" id="SPKT01000010">
    <property type="protein sequence ID" value="TFH99238.1"/>
    <property type="molecule type" value="Genomic_DNA"/>
</dbReference>